<organism evidence="2 3">
    <name type="scientific">Pisolithus microcarpus 441</name>
    <dbReference type="NCBI Taxonomy" id="765257"/>
    <lineage>
        <taxon>Eukaryota</taxon>
        <taxon>Fungi</taxon>
        <taxon>Dikarya</taxon>
        <taxon>Basidiomycota</taxon>
        <taxon>Agaricomycotina</taxon>
        <taxon>Agaricomycetes</taxon>
        <taxon>Agaricomycetidae</taxon>
        <taxon>Boletales</taxon>
        <taxon>Sclerodermatineae</taxon>
        <taxon>Pisolithaceae</taxon>
        <taxon>Pisolithus</taxon>
    </lineage>
</organism>
<evidence type="ECO:0000313" key="2">
    <source>
        <dbReference type="EMBL" id="KIK12264.1"/>
    </source>
</evidence>
<proteinExistence type="predicted"/>
<dbReference type="HOGENOM" id="CLU_004591_2_1_1"/>
<accession>A0A0C9YEE4</accession>
<dbReference type="OrthoDB" id="2246127at2759"/>
<feature type="region of interest" description="Disordered" evidence="1">
    <location>
        <begin position="347"/>
        <end position="387"/>
    </location>
</feature>
<name>A0A0C9YEE4_9AGAM</name>
<evidence type="ECO:0000256" key="1">
    <source>
        <dbReference type="SAM" id="MobiDB-lite"/>
    </source>
</evidence>
<dbReference type="PANTHER" id="PTHR31912:SF34">
    <property type="entry name" value="NOTOCHORD-RELATED PROTEIN"/>
    <property type="match status" value="1"/>
</dbReference>
<dbReference type="PANTHER" id="PTHR31912">
    <property type="entry name" value="IP13529P"/>
    <property type="match status" value="1"/>
</dbReference>
<dbReference type="Proteomes" id="UP000054018">
    <property type="component" value="Unassembled WGS sequence"/>
</dbReference>
<reference evidence="2 3" key="1">
    <citation type="submission" date="2014-04" db="EMBL/GenBank/DDBJ databases">
        <authorList>
            <consortium name="DOE Joint Genome Institute"/>
            <person name="Kuo A."/>
            <person name="Kohler A."/>
            <person name="Costa M.D."/>
            <person name="Nagy L.G."/>
            <person name="Floudas D."/>
            <person name="Copeland A."/>
            <person name="Barry K.W."/>
            <person name="Cichocki N."/>
            <person name="Veneault-Fourrey C."/>
            <person name="LaButti K."/>
            <person name="Lindquist E.A."/>
            <person name="Lipzen A."/>
            <person name="Lundell T."/>
            <person name="Morin E."/>
            <person name="Murat C."/>
            <person name="Sun H."/>
            <person name="Tunlid A."/>
            <person name="Henrissat B."/>
            <person name="Grigoriev I.V."/>
            <person name="Hibbett D.S."/>
            <person name="Martin F."/>
            <person name="Nordberg H.P."/>
            <person name="Cantor M.N."/>
            <person name="Hua S.X."/>
        </authorList>
    </citation>
    <scope>NUCLEOTIDE SEQUENCE [LARGE SCALE GENOMIC DNA]</scope>
    <source>
        <strain evidence="2 3">441</strain>
    </source>
</reference>
<dbReference type="AlphaFoldDB" id="A0A0C9YEE4"/>
<feature type="non-terminal residue" evidence="2">
    <location>
        <position position="987"/>
    </location>
</feature>
<feature type="non-terminal residue" evidence="2">
    <location>
        <position position="1"/>
    </location>
</feature>
<protein>
    <submittedName>
        <fullName evidence="2">Uncharacterized protein</fullName>
    </submittedName>
</protein>
<reference evidence="3" key="2">
    <citation type="submission" date="2015-01" db="EMBL/GenBank/DDBJ databases">
        <title>Evolutionary Origins and Diversification of the Mycorrhizal Mutualists.</title>
        <authorList>
            <consortium name="DOE Joint Genome Institute"/>
            <consortium name="Mycorrhizal Genomics Consortium"/>
            <person name="Kohler A."/>
            <person name="Kuo A."/>
            <person name="Nagy L.G."/>
            <person name="Floudas D."/>
            <person name="Copeland A."/>
            <person name="Barry K.W."/>
            <person name="Cichocki N."/>
            <person name="Veneault-Fourrey C."/>
            <person name="LaButti K."/>
            <person name="Lindquist E.A."/>
            <person name="Lipzen A."/>
            <person name="Lundell T."/>
            <person name="Morin E."/>
            <person name="Murat C."/>
            <person name="Riley R."/>
            <person name="Ohm R."/>
            <person name="Sun H."/>
            <person name="Tunlid A."/>
            <person name="Henrissat B."/>
            <person name="Grigoriev I.V."/>
            <person name="Hibbett D.S."/>
            <person name="Martin F."/>
        </authorList>
    </citation>
    <scope>NUCLEOTIDE SEQUENCE [LARGE SCALE GENOMIC DNA]</scope>
    <source>
        <strain evidence="3">441</strain>
    </source>
</reference>
<dbReference type="STRING" id="765257.A0A0C9YEE4"/>
<feature type="compositionally biased region" description="Basic and acidic residues" evidence="1">
    <location>
        <begin position="351"/>
        <end position="367"/>
    </location>
</feature>
<dbReference type="EMBL" id="KN834100">
    <property type="protein sequence ID" value="KIK12264.1"/>
    <property type="molecule type" value="Genomic_DNA"/>
</dbReference>
<gene>
    <name evidence="2" type="ORF">PISMIDRAFT_121163</name>
</gene>
<keyword evidence="3" id="KW-1185">Reference proteome</keyword>
<sequence length="987" mass="110834">VDGIPSTRMLKDLDNSLQSQYGVPSIRYQGSLGHVYYVNHLPSLIAQEMANPRIRMHIRHYPEDAGGRLDQPWQASRWLHEIDPSIATPMIRKGQQDFYVFELTKLTDGTVVVPERWYTKPSIQHSTSPSDLEYWAHAWRTQPIASGGASGYVIHRYDTVKVTANQLLLSFPHLLQTYQADREPDPCNIIGRYHTTCLSFVCIHPRGRRVLSYMIWLYCDDTSGNASKKWNKRNSFLFTAAGLPRAMVHKECNIHFLATSNIVPPLEMLDGIVDQLELAQMQGIWAWDVAAREMVLVVPAILAMLGDNPMQSELACHIGLQGKFFCRNCWVKGVDLHTARERVDGVVMGPNRDDAPSSVETKSRLSESEEGSAQEDPNAPRTRQDTTDKLHGMFHEVASGMSKVRYAKMKTDTGIKDTHMDVFVEHILKHVKGLCAGTDKHTEAVNAVLQGRPVEQFMSPVWRLKGLDPHQDTPVEILHVILLGFVKYFWRDAMSRLNEVQKAELQVRLASFDVTGLGIPVLAGHTLVQYAGSLTGRDFCAISQAAPFVLYDLVPHPCYEAFLALSALVPLVWKPCIENLEEHLAVLQVAINHFLNCTARWMPRWFNKPKFHILRHLPDHIRRFGPAILFATEGFESYNAVIRDHSIHSNRQAPSCDIARGMARCHCVRHFLSGGKFHACEPMATDLPYSDNEHEWLACGSAVQSLVNINIPGHRNTRPRTLDKTSTALHVPHALHHVERRLYQTCGSVVALNGEVCCTGDFVLAQDTHAPQALPIIGRLSEILQVCHSPAQHRNQASLLLLETFQVIGSSDIYLLPQIQPSGWVVLSATALICGVNVQHNCAGNGCTGTSTVPVYEERERTTKTQQQISHRNPSDFILNTAQMRDATHVQQFRVQAQQLDRDWAIHMGAAAEFDARKLKAQKLSKTDPARKPAASPRAVPSHFINIFHCTGKHMLIYIAGVCPQDMQMHEHHTISHDHIMVTSLFA</sequence>
<evidence type="ECO:0000313" key="3">
    <source>
        <dbReference type="Proteomes" id="UP000054018"/>
    </source>
</evidence>